<evidence type="ECO:0000313" key="2">
    <source>
        <dbReference type="EMBL" id="CAG5124738.1"/>
    </source>
</evidence>
<feature type="region of interest" description="Disordered" evidence="1">
    <location>
        <begin position="1"/>
        <end position="20"/>
    </location>
</feature>
<comment type="caution">
    <text evidence="2">The sequence shown here is derived from an EMBL/GenBank/DDBJ whole genome shotgun (WGS) entry which is preliminary data.</text>
</comment>
<feature type="non-terminal residue" evidence="2">
    <location>
        <position position="1"/>
    </location>
</feature>
<name>A0A8S3Z958_9EUPU</name>
<protein>
    <submittedName>
        <fullName evidence="2">Uncharacterized protein</fullName>
    </submittedName>
</protein>
<gene>
    <name evidence="2" type="ORF">CUNI_LOCUS10296</name>
</gene>
<feature type="region of interest" description="Disordered" evidence="1">
    <location>
        <begin position="26"/>
        <end position="50"/>
    </location>
</feature>
<accession>A0A8S3Z958</accession>
<feature type="non-terminal residue" evidence="2">
    <location>
        <position position="95"/>
    </location>
</feature>
<sequence>RRRGNKHSHGMTNGNRRESEFSVLARNNSTTNGPTLVLEKPPSYSNMSALSANDKNSEEIYYNTVSEPHKTAIAVEDLSTFMLSHSKEYFIEQFK</sequence>
<evidence type="ECO:0000256" key="1">
    <source>
        <dbReference type="SAM" id="MobiDB-lite"/>
    </source>
</evidence>
<proteinExistence type="predicted"/>
<keyword evidence="3" id="KW-1185">Reference proteome</keyword>
<dbReference type="Proteomes" id="UP000678393">
    <property type="component" value="Unassembled WGS sequence"/>
</dbReference>
<organism evidence="2 3">
    <name type="scientific">Candidula unifasciata</name>
    <dbReference type="NCBI Taxonomy" id="100452"/>
    <lineage>
        <taxon>Eukaryota</taxon>
        <taxon>Metazoa</taxon>
        <taxon>Spiralia</taxon>
        <taxon>Lophotrochozoa</taxon>
        <taxon>Mollusca</taxon>
        <taxon>Gastropoda</taxon>
        <taxon>Heterobranchia</taxon>
        <taxon>Euthyneura</taxon>
        <taxon>Panpulmonata</taxon>
        <taxon>Eupulmonata</taxon>
        <taxon>Stylommatophora</taxon>
        <taxon>Helicina</taxon>
        <taxon>Helicoidea</taxon>
        <taxon>Geomitridae</taxon>
        <taxon>Candidula</taxon>
    </lineage>
</organism>
<reference evidence="2" key="1">
    <citation type="submission" date="2021-04" db="EMBL/GenBank/DDBJ databases">
        <authorList>
            <consortium name="Molecular Ecology Group"/>
        </authorList>
    </citation>
    <scope>NUCLEOTIDE SEQUENCE</scope>
</reference>
<evidence type="ECO:0000313" key="3">
    <source>
        <dbReference type="Proteomes" id="UP000678393"/>
    </source>
</evidence>
<dbReference type="AlphaFoldDB" id="A0A8S3Z958"/>
<dbReference type="EMBL" id="CAJHNH020001857">
    <property type="protein sequence ID" value="CAG5124738.1"/>
    <property type="molecule type" value="Genomic_DNA"/>
</dbReference>